<evidence type="ECO:0000256" key="1">
    <source>
        <dbReference type="SAM" id="Phobius"/>
    </source>
</evidence>
<dbReference type="InterPro" id="IPR018750">
    <property type="entry name" value="DUF2306_membrane"/>
</dbReference>
<reference evidence="2 3" key="1">
    <citation type="journal article" date="2015" name="Int. J. Syst. Evol. Microbiol.">
        <title>Aestuariivita atlantica sp. nov., isolated from deep sea sediment of the Atlantic Ocean.</title>
        <authorList>
            <person name="Li G."/>
            <person name="Lai Q."/>
            <person name="Du Y."/>
            <person name="Liu X."/>
            <person name="Sun F."/>
            <person name="Shao Z."/>
        </authorList>
    </citation>
    <scope>NUCLEOTIDE SEQUENCE [LARGE SCALE GENOMIC DNA]</scope>
    <source>
        <strain evidence="2 3">22II-S11-z3</strain>
    </source>
</reference>
<comment type="caution">
    <text evidence="2">The sequence shown here is derived from an EMBL/GenBank/DDBJ whole genome shotgun (WGS) entry which is preliminary data.</text>
</comment>
<feature type="transmembrane region" description="Helical" evidence="1">
    <location>
        <begin position="128"/>
        <end position="149"/>
    </location>
</feature>
<keyword evidence="1" id="KW-1133">Transmembrane helix</keyword>
<dbReference type="EMBL" id="AQQZ01000002">
    <property type="protein sequence ID" value="KNG94703.1"/>
    <property type="molecule type" value="Genomic_DNA"/>
</dbReference>
<dbReference type="AlphaFoldDB" id="A0A0L1JTG0"/>
<keyword evidence="3" id="KW-1185">Reference proteome</keyword>
<feature type="transmembrane region" description="Helical" evidence="1">
    <location>
        <begin position="35"/>
        <end position="54"/>
    </location>
</feature>
<keyword evidence="1" id="KW-0472">Membrane</keyword>
<dbReference type="STRING" id="1317121.ATO11_04745"/>
<evidence type="ECO:0000313" key="3">
    <source>
        <dbReference type="Proteomes" id="UP000036938"/>
    </source>
</evidence>
<feature type="transmembrane region" description="Helical" evidence="1">
    <location>
        <begin position="6"/>
        <end position="23"/>
    </location>
</feature>
<keyword evidence="1" id="KW-0812">Transmembrane</keyword>
<sequence>MALVTHIIAANLFCLIGAWQVTLAPRQAHRWAGHALLCLGTVAVVAGLAAIVNTPIRPADGPLVNVLRWVVALGWLGTLWLGARAAWQRDFARHGIWMAYALAFAFGAGSTILVAIPVELVFGETSGVLYDLTLNGGYVLNLIVVTLILRRRAARRQVPVWS</sequence>
<evidence type="ECO:0000313" key="2">
    <source>
        <dbReference type="EMBL" id="KNG94703.1"/>
    </source>
</evidence>
<name>A0A0L1JTG0_9RHOB</name>
<evidence type="ECO:0008006" key="4">
    <source>
        <dbReference type="Google" id="ProtNLM"/>
    </source>
</evidence>
<gene>
    <name evidence="2" type="ORF">ATO11_04745</name>
</gene>
<accession>A0A0L1JTG0</accession>
<feature type="transmembrane region" description="Helical" evidence="1">
    <location>
        <begin position="95"/>
        <end position="116"/>
    </location>
</feature>
<dbReference type="Pfam" id="PF10067">
    <property type="entry name" value="DUF2306"/>
    <property type="match status" value="1"/>
</dbReference>
<feature type="transmembrane region" description="Helical" evidence="1">
    <location>
        <begin position="66"/>
        <end position="83"/>
    </location>
</feature>
<protein>
    <recommendedName>
        <fullName evidence="4">DUF2306 domain-containing protein</fullName>
    </recommendedName>
</protein>
<proteinExistence type="predicted"/>
<organism evidence="2 3">
    <name type="scientific">Pseudaestuariivita atlantica</name>
    <dbReference type="NCBI Taxonomy" id="1317121"/>
    <lineage>
        <taxon>Bacteria</taxon>
        <taxon>Pseudomonadati</taxon>
        <taxon>Pseudomonadota</taxon>
        <taxon>Alphaproteobacteria</taxon>
        <taxon>Rhodobacterales</taxon>
        <taxon>Paracoccaceae</taxon>
        <taxon>Pseudaestuariivita</taxon>
    </lineage>
</organism>
<dbReference type="Proteomes" id="UP000036938">
    <property type="component" value="Unassembled WGS sequence"/>
</dbReference>